<proteinExistence type="predicted"/>
<keyword evidence="3" id="KW-1185">Reference proteome</keyword>
<reference evidence="4" key="1">
    <citation type="submission" date="2016-06" db="UniProtKB">
        <authorList>
            <consortium name="WormBaseParasite"/>
        </authorList>
    </citation>
    <scope>IDENTIFICATION</scope>
</reference>
<evidence type="ECO:0000313" key="4">
    <source>
        <dbReference type="WBParaSite" id="SBAD_0000880301-mRNA-1"/>
    </source>
</evidence>
<name>A0A183IXZ4_9BILA</name>
<keyword evidence="1" id="KW-0732">Signal</keyword>
<dbReference type="EMBL" id="UZAM01011648">
    <property type="protein sequence ID" value="VDP17442.1"/>
    <property type="molecule type" value="Genomic_DNA"/>
</dbReference>
<evidence type="ECO:0000256" key="1">
    <source>
        <dbReference type="SAM" id="SignalP"/>
    </source>
</evidence>
<feature type="signal peptide" evidence="1">
    <location>
        <begin position="1"/>
        <end position="18"/>
    </location>
</feature>
<dbReference type="AlphaFoldDB" id="A0A183IXZ4"/>
<organism evidence="4">
    <name type="scientific">Soboliphyme baturini</name>
    <dbReference type="NCBI Taxonomy" id="241478"/>
    <lineage>
        <taxon>Eukaryota</taxon>
        <taxon>Metazoa</taxon>
        <taxon>Ecdysozoa</taxon>
        <taxon>Nematoda</taxon>
        <taxon>Enoplea</taxon>
        <taxon>Dorylaimia</taxon>
        <taxon>Dioctophymatida</taxon>
        <taxon>Dioctophymatoidea</taxon>
        <taxon>Soboliphymatidae</taxon>
        <taxon>Soboliphyme</taxon>
    </lineage>
</organism>
<feature type="chain" id="PRO_5043140278" evidence="1">
    <location>
        <begin position="19"/>
        <end position="90"/>
    </location>
</feature>
<dbReference type="Proteomes" id="UP000270296">
    <property type="component" value="Unassembled WGS sequence"/>
</dbReference>
<dbReference type="WBParaSite" id="SBAD_0000880301-mRNA-1">
    <property type="protein sequence ID" value="SBAD_0000880301-mRNA-1"/>
    <property type="gene ID" value="SBAD_0000880301"/>
</dbReference>
<protein>
    <submittedName>
        <fullName evidence="4">Secreted protein</fullName>
    </submittedName>
</protein>
<evidence type="ECO:0000313" key="3">
    <source>
        <dbReference type="Proteomes" id="UP000270296"/>
    </source>
</evidence>
<sequence>MSISPFAVAVVAITGTLARFSQPPRADFAEGRLAAPRNPPTIIVPTLSPTDYSSGSPLISLTLIFEDCFTILSLWIRSAASDLAIRLTFV</sequence>
<gene>
    <name evidence="2" type="ORF">SBAD_LOCUS8494</name>
</gene>
<reference evidence="2 3" key="2">
    <citation type="submission" date="2018-11" db="EMBL/GenBank/DDBJ databases">
        <authorList>
            <consortium name="Pathogen Informatics"/>
        </authorList>
    </citation>
    <scope>NUCLEOTIDE SEQUENCE [LARGE SCALE GENOMIC DNA]</scope>
</reference>
<evidence type="ECO:0000313" key="2">
    <source>
        <dbReference type="EMBL" id="VDP17442.1"/>
    </source>
</evidence>
<accession>A0A183IXZ4</accession>